<evidence type="ECO:0000313" key="10">
    <source>
        <dbReference type="EMBL" id="MBP1840088.1"/>
    </source>
</evidence>
<dbReference type="SUPFAM" id="SSF49785">
    <property type="entry name" value="Galactose-binding domain-like"/>
    <property type="match status" value="1"/>
</dbReference>
<dbReference type="InterPro" id="IPR052176">
    <property type="entry name" value="Glycosyl_Hydrlase_43_Enz"/>
</dbReference>
<dbReference type="GO" id="GO:0030246">
    <property type="term" value="F:carbohydrate binding"/>
    <property type="evidence" value="ECO:0007669"/>
    <property type="project" value="InterPro"/>
</dbReference>
<dbReference type="InterPro" id="IPR008979">
    <property type="entry name" value="Galactose-bd-like_sf"/>
</dbReference>
<reference evidence="10" key="1">
    <citation type="submission" date="2021-03" db="EMBL/GenBank/DDBJ databases">
        <title>Genomic Encyclopedia of Type Strains, Phase IV (KMG-IV): sequencing the most valuable type-strain genomes for metagenomic binning, comparative biology and taxonomic classification.</title>
        <authorList>
            <person name="Goeker M."/>
        </authorList>
    </citation>
    <scope>NUCLEOTIDE SEQUENCE</scope>
    <source>
        <strain evidence="10">DSM 15523</strain>
        <strain evidence="11 13">DSM 16476</strain>
    </source>
</reference>
<evidence type="ECO:0000313" key="11">
    <source>
        <dbReference type="EMBL" id="MDQ0335688.1"/>
    </source>
</evidence>
<evidence type="ECO:0000313" key="13">
    <source>
        <dbReference type="Proteomes" id="UP001231587"/>
    </source>
</evidence>
<dbReference type="PANTHER" id="PTHR43772:SF2">
    <property type="entry name" value="PUTATIVE (AFU_ORTHOLOGUE AFUA_2G04480)-RELATED"/>
    <property type="match status" value="1"/>
</dbReference>
<evidence type="ECO:0000256" key="2">
    <source>
        <dbReference type="ARBA" id="ARBA00022651"/>
    </source>
</evidence>
<dbReference type="Pfam" id="PF03422">
    <property type="entry name" value="CBM_6"/>
    <property type="match status" value="1"/>
</dbReference>
<dbReference type="InterPro" id="IPR005084">
    <property type="entry name" value="CBM6"/>
</dbReference>
<evidence type="ECO:0000256" key="5">
    <source>
        <dbReference type="ARBA" id="ARBA00023277"/>
    </source>
</evidence>
<comment type="similarity">
    <text evidence="1 8">Belongs to the glycosyl hydrolase 43 family.</text>
</comment>
<dbReference type="SUPFAM" id="SSF75005">
    <property type="entry name" value="Arabinanase/levansucrase/invertase"/>
    <property type="match status" value="1"/>
</dbReference>
<evidence type="ECO:0000313" key="12">
    <source>
        <dbReference type="Proteomes" id="UP001138672"/>
    </source>
</evidence>
<keyword evidence="4 8" id="KW-0378">Hydrolase</keyword>
<dbReference type="Proteomes" id="UP001231587">
    <property type="component" value="Unassembled WGS sequence"/>
</dbReference>
<gene>
    <name evidence="10" type="ORF">J2Z56_002015</name>
    <name evidence="11" type="ORF">J2Z57_002139</name>
</gene>
<feature type="domain" description="CBM6" evidence="9">
    <location>
        <begin position="334"/>
        <end position="459"/>
    </location>
</feature>
<keyword evidence="5" id="KW-0119">Carbohydrate metabolism</keyword>
<dbReference type="SMART" id="SM00606">
    <property type="entry name" value="CBD_IV"/>
    <property type="match status" value="1"/>
</dbReference>
<dbReference type="GO" id="GO:0004553">
    <property type="term" value="F:hydrolase activity, hydrolyzing O-glycosyl compounds"/>
    <property type="evidence" value="ECO:0007669"/>
    <property type="project" value="InterPro"/>
</dbReference>
<evidence type="ECO:0000256" key="1">
    <source>
        <dbReference type="ARBA" id="ARBA00009865"/>
    </source>
</evidence>
<dbReference type="InterPro" id="IPR006710">
    <property type="entry name" value="Glyco_hydro_43"/>
</dbReference>
<dbReference type="Proteomes" id="UP001138672">
    <property type="component" value="Unassembled WGS sequence"/>
</dbReference>
<evidence type="ECO:0000256" key="4">
    <source>
        <dbReference type="ARBA" id="ARBA00022801"/>
    </source>
</evidence>
<sequence length="463" mass="52161">MKNIAVIVFLIIGQLSFAQNPILKEGDADFLYVCDPAAEVFNGKVYVYGSHDQPDAVDYESMKDYVVLESSDLKTWINHGVSLDPQLDKGFEYAKSNMNAPDAAYKEGWYYWYFPSDITHVGVAKSKTPIGPWESAVSNEIATIFDPTVFVDDDGQAYIYGNDHWVDIGEEGSHIMGAKLKDNMVELDGPWVRLTNETVNEAVHVFKREGKYYFSARVGPLTEYWMADSPLPQYADFKGELAPNSPESPNHTSVIEFKDEWYLFYHRGDVNHGNRYKRSVCFDKMTFHEDGTIEPIVYTLDEGVEITDPVYPPRTKKAKVEINKGAVVQPNGYLRYEAESFSDKSNANFNTVVNHQKESIQLKNGDWLQYSDITFGKSAKPFSFQLRVSAKTAGGDIVIRINSETGTIIGSIPVSATGGSNTFKTLSTTLNRIRGTQSIYLSYIGSEDNRIQCDWFEWNPGPK</sequence>
<evidence type="ECO:0000256" key="6">
    <source>
        <dbReference type="ARBA" id="ARBA00023295"/>
    </source>
</evidence>
<name>A0A9X0YLC5_9FLAO</name>
<evidence type="ECO:0000256" key="7">
    <source>
        <dbReference type="PIRSR" id="PIRSR606710-2"/>
    </source>
</evidence>
<keyword evidence="6 8" id="KW-0326">Glycosidase</keyword>
<dbReference type="AlphaFoldDB" id="A0A9X0YLC5"/>
<dbReference type="Pfam" id="PF04616">
    <property type="entry name" value="Glyco_hydro_43"/>
    <property type="match status" value="1"/>
</dbReference>
<keyword evidence="3" id="KW-0732">Signal</keyword>
<keyword evidence="2" id="KW-0624">Polysaccharide degradation</keyword>
<feature type="site" description="Important for catalytic activity, responsible for pKa modulation of the active site Glu and correct orientation of both the proton donor and substrate" evidence="7">
    <location>
        <position position="146"/>
    </location>
</feature>
<dbReference type="OrthoDB" id="9763933at2"/>
<keyword evidence="13" id="KW-1185">Reference proteome</keyword>
<organism evidence="10 12">
    <name type="scientific">Formosa algae</name>
    <dbReference type="NCBI Taxonomy" id="225843"/>
    <lineage>
        <taxon>Bacteria</taxon>
        <taxon>Pseudomonadati</taxon>
        <taxon>Bacteroidota</taxon>
        <taxon>Flavobacteriia</taxon>
        <taxon>Flavobacteriales</taxon>
        <taxon>Flavobacteriaceae</taxon>
        <taxon>Formosa</taxon>
    </lineage>
</organism>
<dbReference type="PROSITE" id="PS51175">
    <property type="entry name" value="CBM6"/>
    <property type="match status" value="1"/>
</dbReference>
<evidence type="ECO:0000256" key="8">
    <source>
        <dbReference type="RuleBase" id="RU361187"/>
    </source>
</evidence>
<proteinExistence type="inferred from homology"/>
<dbReference type="Gene3D" id="2.115.10.20">
    <property type="entry name" value="Glycosyl hydrolase domain, family 43"/>
    <property type="match status" value="1"/>
</dbReference>
<dbReference type="InterPro" id="IPR023296">
    <property type="entry name" value="Glyco_hydro_beta-prop_sf"/>
</dbReference>
<dbReference type="InterPro" id="IPR006584">
    <property type="entry name" value="Cellulose-bd_IV"/>
</dbReference>
<evidence type="ECO:0000259" key="9">
    <source>
        <dbReference type="PROSITE" id="PS51175"/>
    </source>
</evidence>
<keyword evidence="2" id="KW-0858">Xylan degradation</keyword>
<dbReference type="EMBL" id="JAGGJQ010000005">
    <property type="protein sequence ID" value="MBP1840088.1"/>
    <property type="molecule type" value="Genomic_DNA"/>
</dbReference>
<dbReference type="GO" id="GO:0045493">
    <property type="term" value="P:xylan catabolic process"/>
    <property type="evidence" value="ECO:0007669"/>
    <property type="project" value="UniProtKB-KW"/>
</dbReference>
<dbReference type="RefSeq" id="WP_057781844.1">
    <property type="nucleotide sequence ID" value="NZ_JAGGJQ010000005.1"/>
</dbReference>
<dbReference type="Gene3D" id="2.60.120.260">
    <property type="entry name" value="Galactose-binding domain-like"/>
    <property type="match status" value="1"/>
</dbReference>
<evidence type="ECO:0000256" key="3">
    <source>
        <dbReference type="ARBA" id="ARBA00022729"/>
    </source>
</evidence>
<accession>A0A9X0YLC5</accession>
<dbReference type="PANTHER" id="PTHR43772">
    <property type="entry name" value="ENDO-1,4-BETA-XYLANASE"/>
    <property type="match status" value="1"/>
</dbReference>
<dbReference type="CDD" id="cd08990">
    <property type="entry name" value="GH43_AXH_like"/>
    <property type="match status" value="1"/>
</dbReference>
<protein>
    <recommendedName>
        <fullName evidence="9">CBM6 domain-containing protein</fullName>
    </recommendedName>
</protein>
<dbReference type="EMBL" id="JAUSUU010000006">
    <property type="protein sequence ID" value="MDQ0335688.1"/>
    <property type="molecule type" value="Genomic_DNA"/>
</dbReference>
<comment type="caution">
    <text evidence="10">The sequence shown here is derived from an EMBL/GenBank/DDBJ whole genome shotgun (WGS) entry which is preliminary data.</text>
</comment>
<dbReference type="CDD" id="cd04084">
    <property type="entry name" value="CBM6_xylanase-like"/>
    <property type="match status" value="1"/>
</dbReference>